<dbReference type="GO" id="GO:0020037">
    <property type="term" value="F:heme binding"/>
    <property type="evidence" value="ECO:0007669"/>
    <property type="project" value="TreeGrafter"/>
</dbReference>
<dbReference type="GO" id="GO:0043546">
    <property type="term" value="F:molybdopterin cofactor binding"/>
    <property type="evidence" value="ECO:0007669"/>
    <property type="project" value="TreeGrafter"/>
</dbReference>
<dbReference type="RefSeq" id="WP_179390343.1">
    <property type="nucleotide sequence ID" value="NZ_JACBYQ010000002.1"/>
</dbReference>
<dbReference type="PANTHER" id="PTHR19372:SF7">
    <property type="entry name" value="SULFITE OXIDASE, MITOCHONDRIAL"/>
    <property type="match status" value="1"/>
</dbReference>
<feature type="transmembrane region" description="Helical" evidence="2">
    <location>
        <begin position="68"/>
        <end position="87"/>
    </location>
</feature>
<feature type="compositionally biased region" description="Polar residues" evidence="1">
    <location>
        <begin position="498"/>
        <end position="507"/>
    </location>
</feature>
<keyword evidence="5" id="KW-1185">Reference proteome</keyword>
<evidence type="ECO:0000256" key="2">
    <source>
        <dbReference type="SAM" id="Phobius"/>
    </source>
</evidence>
<evidence type="ECO:0000313" key="5">
    <source>
        <dbReference type="Proteomes" id="UP000521748"/>
    </source>
</evidence>
<accession>A0A7Y9LW85</accession>
<evidence type="ECO:0000259" key="3">
    <source>
        <dbReference type="Pfam" id="PF00174"/>
    </source>
</evidence>
<feature type="domain" description="Oxidoreductase molybdopterin-binding" evidence="3">
    <location>
        <begin position="233"/>
        <end position="381"/>
    </location>
</feature>
<feature type="transmembrane region" description="Helical" evidence="2">
    <location>
        <begin position="157"/>
        <end position="179"/>
    </location>
</feature>
<proteinExistence type="predicted"/>
<dbReference type="PANTHER" id="PTHR19372">
    <property type="entry name" value="SULFITE REDUCTASE"/>
    <property type="match status" value="1"/>
</dbReference>
<name>A0A7Y9LW85_9MICC</name>
<dbReference type="Pfam" id="PF17957">
    <property type="entry name" value="Big_7"/>
    <property type="match status" value="1"/>
</dbReference>
<gene>
    <name evidence="4" type="ORF">FHU41_002972</name>
</gene>
<dbReference type="EMBL" id="JACBYQ010000002">
    <property type="protein sequence ID" value="NYE96722.1"/>
    <property type="molecule type" value="Genomic_DNA"/>
</dbReference>
<reference evidence="4 5" key="1">
    <citation type="submission" date="2020-07" db="EMBL/GenBank/DDBJ databases">
        <title>Sequencing the genomes of 1000 actinobacteria strains.</title>
        <authorList>
            <person name="Klenk H.-P."/>
        </authorList>
    </citation>
    <scope>NUCLEOTIDE SEQUENCE [LARGE SCALE GENOMIC DNA]</scope>
    <source>
        <strain evidence="4 5">DSM 102047</strain>
    </source>
</reference>
<dbReference type="SUPFAM" id="SSF56524">
    <property type="entry name" value="Oxidoreductase molybdopterin-binding domain"/>
    <property type="match status" value="1"/>
</dbReference>
<dbReference type="SUPFAM" id="SSF81296">
    <property type="entry name" value="E set domains"/>
    <property type="match status" value="1"/>
</dbReference>
<sequence>MKSSWNWWSALCGVISVGLGLLLSELVAGFLSPSVSALTAVGGVVIDALPPGVKDWAISLFGTSDKTVFLLAMCVIVVLLAGLAGVLELRKKNWGQVGVGIFGVLGVLAVLSRAQAAPVALLSPLVAAVVGILLLRISVAKLRGWQAAPAAANGRRAFLRTVTRSGLGLLLAALATAALRGSQAAYQGARDKLLLPVPANPAPAIPASARLPVPGISDLVTGNQQFYRIDTALSVPVVNPDDWQLKVTGLVDREVTLNLSELLSQPMVERYVTIACVSNEVGGDLIGNARWLGWPVRELLARAGVKSGADMVLSRSTDGFTASTPLEAMTDQRDALIAVAMNGEFLPLEHGFPARLIVPGLYGYVSATKWLTELKVTTFAADVAYWSTRGWSDHGPIKQSSRIDTPRQGASVSAGKVVFAGMAWAQGKGISKVEVKLDGGGWQPAQLATGISKDSWLQWRAELQLASGQHQVQVRSTDGSGVLQSADSAPPAPDGSSGYHQISVTAS</sequence>
<dbReference type="AlphaFoldDB" id="A0A7Y9LW85"/>
<dbReference type="Gene3D" id="3.90.420.10">
    <property type="entry name" value="Oxidoreductase, molybdopterin-binding domain"/>
    <property type="match status" value="1"/>
</dbReference>
<dbReference type="Gene3D" id="2.60.40.650">
    <property type="match status" value="1"/>
</dbReference>
<feature type="compositionally biased region" description="Polar residues" evidence="1">
    <location>
        <begin position="470"/>
        <end position="487"/>
    </location>
</feature>
<evidence type="ECO:0000313" key="4">
    <source>
        <dbReference type="EMBL" id="NYE96722.1"/>
    </source>
</evidence>
<dbReference type="InterPro" id="IPR014756">
    <property type="entry name" value="Ig_E-set"/>
</dbReference>
<dbReference type="Pfam" id="PF00174">
    <property type="entry name" value="Oxidored_molyb"/>
    <property type="match status" value="1"/>
</dbReference>
<feature type="region of interest" description="Disordered" evidence="1">
    <location>
        <begin position="470"/>
        <end position="507"/>
    </location>
</feature>
<comment type="caution">
    <text evidence="4">The sequence shown here is derived from an EMBL/GenBank/DDBJ whole genome shotgun (WGS) entry which is preliminary data.</text>
</comment>
<dbReference type="InterPro" id="IPR000572">
    <property type="entry name" value="OxRdtase_Mopterin-bd_dom"/>
</dbReference>
<dbReference type="InterPro" id="IPR036374">
    <property type="entry name" value="OxRdtase_Mopterin-bd_sf"/>
</dbReference>
<dbReference type="Proteomes" id="UP000521748">
    <property type="component" value="Unassembled WGS sequence"/>
</dbReference>
<organism evidence="4 5">
    <name type="scientific">Psychromicrobium silvestre</name>
    <dbReference type="NCBI Taxonomy" id="1645614"/>
    <lineage>
        <taxon>Bacteria</taxon>
        <taxon>Bacillati</taxon>
        <taxon>Actinomycetota</taxon>
        <taxon>Actinomycetes</taxon>
        <taxon>Micrococcales</taxon>
        <taxon>Micrococcaceae</taxon>
        <taxon>Psychromicrobium</taxon>
    </lineage>
</organism>
<dbReference type="GO" id="GO:0008482">
    <property type="term" value="F:sulfite oxidase activity"/>
    <property type="evidence" value="ECO:0007669"/>
    <property type="project" value="TreeGrafter"/>
</dbReference>
<keyword evidence="2" id="KW-0812">Transmembrane</keyword>
<feature type="transmembrane region" description="Helical" evidence="2">
    <location>
        <begin position="94"/>
        <end position="111"/>
    </location>
</feature>
<keyword evidence="2" id="KW-1133">Transmembrane helix</keyword>
<keyword evidence="2" id="KW-0472">Membrane</keyword>
<feature type="transmembrane region" description="Helical" evidence="2">
    <location>
        <begin position="117"/>
        <end position="137"/>
    </location>
</feature>
<evidence type="ECO:0000256" key="1">
    <source>
        <dbReference type="SAM" id="MobiDB-lite"/>
    </source>
</evidence>
<dbReference type="GO" id="GO:0006790">
    <property type="term" value="P:sulfur compound metabolic process"/>
    <property type="evidence" value="ECO:0007669"/>
    <property type="project" value="TreeGrafter"/>
</dbReference>
<protein>
    <submittedName>
        <fullName evidence="4">DMSO/TMAO reductase YedYZ molybdopterin-dependent catalytic subunit</fullName>
    </submittedName>
</protein>